<dbReference type="AlphaFoldDB" id="A0A2P5XQS4"/>
<evidence type="ECO:0000256" key="1">
    <source>
        <dbReference type="SAM" id="MobiDB-lite"/>
    </source>
</evidence>
<evidence type="ECO:0000313" key="2">
    <source>
        <dbReference type="EMBL" id="PPS05690.1"/>
    </source>
</evidence>
<dbReference type="OrthoDB" id="1729514at2759"/>
<proteinExistence type="predicted"/>
<gene>
    <name evidence="2" type="ORF">GOBAR_AA14952</name>
</gene>
<protein>
    <recommendedName>
        <fullName evidence="4">Retrotransposon gag domain-containing protein</fullName>
    </recommendedName>
</protein>
<dbReference type="Proteomes" id="UP000239757">
    <property type="component" value="Unassembled WGS sequence"/>
</dbReference>
<reference evidence="2 3" key="1">
    <citation type="submission" date="2015-01" db="EMBL/GenBank/DDBJ databases">
        <title>Genome of allotetraploid Gossypium barbadense reveals genomic plasticity and fiber elongation in cotton evolution.</title>
        <authorList>
            <person name="Chen X."/>
            <person name="Liu X."/>
            <person name="Zhao B."/>
            <person name="Zheng H."/>
            <person name="Hu Y."/>
            <person name="Lu G."/>
            <person name="Yang C."/>
            <person name="Chen J."/>
            <person name="Shan C."/>
            <person name="Zhang L."/>
            <person name="Zhou Y."/>
            <person name="Wang L."/>
            <person name="Guo W."/>
            <person name="Bai Y."/>
            <person name="Ruan J."/>
            <person name="Shangguan X."/>
            <person name="Mao Y."/>
            <person name="Jiang J."/>
            <person name="Zhu Y."/>
            <person name="Lei J."/>
            <person name="Kang H."/>
            <person name="Chen S."/>
            <person name="He X."/>
            <person name="Wang R."/>
            <person name="Wang Y."/>
            <person name="Chen J."/>
            <person name="Wang L."/>
            <person name="Yu S."/>
            <person name="Wang B."/>
            <person name="Wei J."/>
            <person name="Song S."/>
            <person name="Lu X."/>
            <person name="Gao Z."/>
            <person name="Gu W."/>
            <person name="Deng X."/>
            <person name="Ma D."/>
            <person name="Wang S."/>
            <person name="Liang W."/>
            <person name="Fang L."/>
            <person name="Cai C."/>
            <person name="Zhu X."/>
            <person name="Zhou B."/>
            <person name="Zhang Y."/>
            <person name="Chen Z."/>
            <person name="Xu S."/>
            <person name="Zhu R."/>
            <person name="Wang S."/>
            <person name="Zhang T."/>
            <person name="Zhao G."/>
        </authorList>
    </citation>
    <scope>NUCLEOTIDE SEQUENCE [LARGE SCALE GENOMIC DNA]</scope>
    <source>
        <strain evidence="3">cv. Xinhai21</strain>
        <tissue evidence="2">Leaf</tissue>
    </source>
</reference>
<sequence length="209" mass="23767">MLSDSDRSHEVREKSHASSIDDMGDDFVPNTDDFDIPMGPVIPRVQPTPPAPPPSDAAQETPIERFHRYKMDDFYGTSEDDPIAAGQWLRDTLRTFRLLHFTSEGNLECIISLLKGDAYCWWETVEMALQAKQPTWDQFLPERFYEGLHIDIHTYLAIDPLEVFLELVRQAKAVERVLSMRLSSSNKSSIQSKWASNAASPSQIAAKRI</sequence>
<dbReference type="EMBL" id="KZ664408">
    <property type="protein sequence ID" value="PPS05690.1"/>
    <property type="molecule type" value="Genomic_DNA"/>
</dbReference>
<feature type="compositionally biased region" description="Basic and acidic residues" evidence="1">
    <location>
        <begin position="1"/>
        <end position="16"/>
    </location>
</feature>
<name>A0A2P5XQS4_GOSBA</name>
<evidence type="ECO:0000313" key="3">
    <source>
        <dbReference type="Proteomes" id="UP000239757"/>
    </source>
</evidence>
<feature type="region of interest" description="Disordered" evidence="1">
    <location>
        <begin position="1"/>
        <end position="60"/>
    </location>
</feature>
<evidence type="ECO:0008006" key="4">
    <source>
        <dbReference type="Google" id="ProtNLM"/>
    </source>
</evidence>
<feature type="compositionally biased region" description="Pro residues" evidence="1">
    <location>
        <begin position="46"/>
        <end position="55"/>
    </location>
</feature>
<organism evidence="2 3">
    <name type="scientific">Gossypium barbadense</name>
    <name type="common">Sea Island cotton</name>
    <name type="synonym">Hibiscus barbadensis</name>
    <dbReference type="NCBI Taxonomy" id="3634"/>
    <lineage>
        <taxon>Eukaryota</taxon>
        <taxon>Viridiplantae</taxon>
        <taxon>Streptophyta</taxon>
        <taxon>Embryophyta</taxon>
        <taxon>Tracheophyta</taxon>
        <taxon>Spermatophyta</taxon>
        <taxon>Magnoliopsida</taxon>
        <taxon>eudicotyledons</taxon>
        <taxon>Gunneridae</taxon>
        <taxon>Pentapetalae</taxon>
        <taxon>rosids</taxon>
        <taxon>malvids</taxon>
        <taxon>Malvales</taxon>
        <taxon>Malvaceae</taxon>
        <taxon>Malvoideae</taxon>
        <taxon>Gossypium</taxon>
    </lineage>
</organism>
<accession>A0A2P5XQS4</accession>